<accession>A0A7Z0VIP1</accession>
<evidence type="ECO:0000313" key="3">
    <source>
        <dbReference type="Proteomes" id="UP000094769"/>
    </source>
</evidence>
<name>A0A7Z0VIP1_9GAMM</name>
<dbReference type="Gene3D" id="3.60.15.10">
    <property type="entry name" value="Ribonuclease Z/Hydroxyacylglutathione hydrolase-like"/>
    <property type="match status" value="1"/>
</dbReference>
<protein>
    <submittedName>
        <fullName evidence="2">Flavo-diiron protein FprA1</fullName>
        <ecNumber evidence="2">1.6.3.-</ecNumber>
    </submittedName>
</protein>
<dbReference type="InterPro" id="IPR001279">
    <property type="entry name" value="Metallo-B-lactamas"/>
</dbReference>
<dbReference type="InterPro" id="IPR036866">
    <property type="entry name" value="RibonucZ/Hydroxyglut_hydro"/>
</dbReference>
<dbReference type="PANTHER" id="PTHR43041:SF1">
    <property type="entry name" value="METALLO-BETA-LACTAMASE DOMAIN-CONTAINING PROTEIN"/>
    <property type="match status" value="1"/>
</dbReference>
<dbReference type="SUPFAM" id="SSF56281">
    <property type="entry name" value="Metallo-hydrolase/oxidoreductase"/>
    <property type="match status" value="1"/>
</dbReference>
<dbReference type="CDD" id="cd07709">
    <property type="entry name" value="flavodiiron_proteins_MBL-fold"/>
    <property type="match status" value="1"/>
</dbReference>
<dbReference type="RefSeq" id="WP_235615262.1">
    <property type="nucleotide sequence ID" value="NZ_MARB01000023.1"/>
</dbReference>
<dbReference type="Proteomes" id="UP000094769">
    <property type="component" value="Unassembled WGS sequence"/>
</dbReference>
<keyword evidence="2" id="KW-0560">Oxidoreductase</keyword>
<dbReference type="EC" id="1.6.3.-" evidence="2"/>
<comment type="caution">
    <text evidence="2">The sequence shown here is derived from an EMBL/GenBank/DDBJ whole genome shotgun (WGS) entry which is preliminary data.</text>
</comment>
<evidence type="ECO:0000259" key="1">
    <source>
        <dbReference type="SMART" id="SM00849"/>
    </source>
</evidence>
<dbReference type="SMART" id="SM00849">
    <property type="entry name" value="Lactamase_B"/>
    <property type="match status" value="1"/>
</dbReference>
<dbReference type="InterPro" id="IPR045761">
    <property type="entry name" value="ODP_dom"/>
</dbReference>
<feature type="domain" description="Metallo-beta-lactamase" evidence="1">
    <location>
        <begin position="43"/>
        <end position="231"/>
    </location>
</feature>
<gene>
    <name evidence="2" type="primary">fprA1</name>
    <name evidence="2" type="ORF">CODIS_34060</name>
</gene>
<reference evidence="2 3" key="1">
    <citation type="submission" date="2016-06" db="EMBL/GenBank/DDBJ databases">
        <title>Genome sequence of endosymbiont of Candidatus Endolucinida thiodiazotropha.</title>
        <authorList>
            <person name="Poehlein A."/>
            <person name="Koenig S."/>
            <person name="Heiden S.E."/>
            <person name="Thuermer A."/>
            <person name="Voget S."/>
            <person name="Daniel R."/>
            <person name="Markert S."/>
            <person name="Gros O."/>
            <person name="Schweder T."/>
        </authorList>
    </citation>
    <scope>NUCLEOTIDE SEQUENCE [LARGE SCALE GENOMIC DNA]</scope>
    <source>
        <strain evidence="2 3">COS</strain>
    </source>
</reference>
<dbReference type="PANTHER" id="PTHR43041">
    <property type="entry name" value="HYDROLASE, METALLO-BETA-LACTAMASE SUPERFAMILY"/>
    <property type="match status" value="1"/>
</dbReference>
<dbReference type="AlphaFoldDB" id="A0A7Z0VIP1"/>
<keyword evidence="3" id="KW-1185">Reference proteome</keyword>
<proteinExistence type="predicted"/>
<dbReference type="Pfam" id="PF19583">
    <property type="entry name" value="ODP"/>
    <property type="match status" value="1"/>
</dbReference>
<dbReference type="GO" id="GO:0016491">
    <property type="term" value="F:oxidoreductase activity"/>
    <property type="evidence" value="ECO:0007669"/>
    <property type="project" value="UniProtKB-KW"/>
</dbReference>
<dbReference type="EMBL" id="MARB01000023">
    <property type="protein sequence ID" value="ODJ86347.1"/>
    <property type="molecule type" value="Genomic_DNA"/>
</dbReference>
<organism evidence="2 3">
    <name type="scientific">Candidatus Thiodiazotropha endolucinida</name>
    <dbReference type="NCBI Taxonomy" id="1655433"/>
    <lineage>
        <taxon>Bacteria</taxon>
        <taxon>Pseudomonadati</taxon>
        <taxon>Pseudomonadota</taxon>
        <taxon>Gammaproteobacteria</taxon>
        <taxon>Chromatiales</taxon>
        <taxon>Sedimenticolaceae</taxon>
        <taxon>Candidatus Thiodiazotropha</taxon>
    </lineage>
</organism>
<evidence type="ECO:0000313" key="2">
    <source>
        <dbReference type="EMBL" id="ODJ86347.1"/>
    </source>
</evidence>
<sequence length="262" mass="29318">MPYQADFTLTTAAIPDMDIPTPLYSRHGTTIYWLGITDETAFRCNTYLIVDGDQALLVDPGNRSFFDQVKTRVSQIMLPEHVSGLIVCHQDPDVAASMVDWLELNPEMPVYSSPRTHVLLPHYGNPDYNAYDIVANPEFTLPSGSHLRFIEAPFLHFPGAFVTYHSESGFLFSGDIWAALDTDWSLAVSSFGVHKEKMDLFHLDYMASNLATRGFIKSLSGFEIQAILPQHGSIIGTSHVDDAIEYLKELRCGTDLIYPEIP</sequence>